<gene>
    <name evidence="2" type="ORF">Rt10032_c12g4897</name>
</gene>
<feature type="region of interest" description="Disordered" evidence="1">
    <location>
        <begin position="1"/>
        <end position="39"/>
    </location>
</feature>
<evidence type="ECO:0000256" key="1">
    <source>
        <dbReference type="SAM" id="MobiDB-lite"/>
    </source>
</evidence>
<comment type="caution">
    <text evidence="2">The sequence shown here is derived from an EMBL/GenBank/DDBJ whole genome shotgun (WGS) entry which is preliminary data.</text>
</comment>
<feature type="compositionally biased region" description="Acidic residues" evidence="1">
    <location>
        <begin position="370"/>
        <end position="382"/>
    </location>
</feature>
<dbReference type="Proteomes" id="UP000321518">
    <property type="component" value="Unassembled WGS sequence"/>
</dbReference>
<protein>
    <submittedName>
        <fullName evidence="2">Uncharacterized protein</fullName>
    </submittedName>
</protein>
<evidence type="ECO:0000313" key="3">
    <source>
        <dbReference type="Proteomes" id="UP000321518"/>
    </source>
</evidence>
<feature type="region of interest" description="Disordered" evidence="1">
    <location>
        <begin position="249"/>
        <end position="274"/>
    </location>
</feature>
<name>A0A511KKH2_RHOTO</name>
<reference evidence="2 3" key="1">
    <citation type="submission" date="2019-07" db="EMBL/GenBank/DDBJ databases">
        <title>Rhodotorula toruloides NBRC10032 genome sequencing.</title>
        <authorList>
            <person name="Shida Y."/>
            <person name="Takaku H."/>
            <person name="Ogasawara W."/>
            <person name="Mori K."/>
        </authorList>
    </citation>
    <scope>NUCLEOTIDE SEQUENCE [LARGE SCALE GENOMIC DNA]</scope>
    <source>
        <strain evidence="2 3">NBRC10032</strain>
    </source>
</reference>
<feature type="compositionally biased region" description="Basic residues" evidence="1">
    <location>
        <begin position="353"/>
        <end position="363"/>
    </location>
</feature>
<proteinExistence type="predicted"/>
<sequence>MFGMGGRLRNSDGRFARGLNGQHDAGTDEAVNNPDCPVRSWPQKPEVKRWVKPNPWLEVDFGVMDPWRYVGMSDIELVPVEIWWTRSDCAPPTKSNPSLLVTRHVNAGDDYTQLNVNLRTLVDYLYQQGLTLAEKASFVRDSLFYQVRYQLCLSEDVDQLFSVENFVQDFQAFVNSPDSICSAERRELHGDGVEVREPYEDDARWATWDVLEGGGLRGARPILCCQLEVHDLNAPVSLPHSPALPASRIPHPSAQSSLAVPSRPMTAKSSVEPSYDLNMPDGNWTRTVTVPVTWARDKSARLVITPAWALSNPSYQCRRHFDPQKSSDDARARKCLGIWVCEAQGCQGSGRPLVRRPAAKSKVLKAGVSEDGDLEERPDGDEAPATAAPTESRRNVPARDICLECAGPLVQKQCSATLVLVKPAPGATETEIWHEGWHTHPPPAVRSVPHSAKNRLLAIASVHPHMTPAQLRAGRHTGEPSPPAHIPSALDIHPKFSNLRSISTVRREGGLPPTHTPSSPILTPLLMRNCFPELASLLLAPSQPCARASGISTLHICSTFMRRRLLAGDDEVELRAVLRRGGMPSDGHYTYFSGGFTLITTTIFDIRLARWIPVVQTVTTSEKTEAYRRHFAYIIKVFVDGGLDMLETLVRLLSVVNYSAAQAAGYDAAFADWFSDLDFDDTDTFASHLESIFTDVSLADNVAAAISEKPAYSSIDESTASLVRACRAHLATATSADRYEFGLKLAACSRCGCQRHFDASVFRTAKSKRIPTADAAAFTSLALG</sequence>
<feature type="region of interest" description="Disordered" evidence="1">
    <location>
        <begin position="347"/>
        <end position="393"/>
    </location>
</feature>
<dbReference type="AlphaFoldDB" id="A0A511KKH2"/>
<organism evidence="2 3">
    <name type="scientific">Rhodotorula toruloides</name>
    <name type="common">Yeast</name>
    <name type="synonym">Rhodosporidium toruloides</name>
    <dbReference type="NCBI Taxonomy" id="5286"/>
    <lineage>
        <taxon>Eukaryota</taxon>
        <taxon>Fungi</taxon>
        <taxon>Dikarya</taxon>
        <taxon>Basidiomycota</taxon>
        <taxon>Pucciniomycotina</taxon>
        <taxon>Microbotryomycetes</taxon>
        <taxon>Sporidiobolales</taxon>
        <taxon>Sporidiobolaceae</taxon>
        <taxon>Rhodotorula</taxon>
    </lineage>
</organism>
<accession>A0A511KKH2</accession>
<dbReference type="EMBL" id="BJWK01000012">
    <property type="protein sequence ID" value="GEM10880.1"/>
    <property type="molecule type" value="Genomic_DNA"/>
</dbReference>
<evidence type="ECO:0000313" key="2">
    <source>
        <dbReference type="EMBL" id="GEM10880.1"/>
    </source>
</evidence>